<evidence type="ECO:0000256" key="3">
    <source>
        <dbReference type="ARBA" id="ARBA00022989"/>
    </source>
</evidence>
<feature type="transmembrane region" description="Helical" evidence="7">
    <location>
        <begin position="153"/>
        <end position="174"/>
    </location>
</feature>
<feature type="transmembrane region" description="Helical" evidence="7">
    <location>
        <begin position="272"/>
        <end position="292"/>
    </location>
</feature>
<gene>
    <name evidence="9" type="ORF">VTJ49DRAFT_3125</name>
</gene>
<evidence type="ECO:0000259" key="8">
    <source>
        <dbReference type="Pfam" id="PF20684"/>
    </source>
</evidence>
<accession>A0ABR3V9B9</accession>
<feature type="transmembrane region" description="Helical" evidence="7">
    <location>
        <begin position="202"/>
        <end position="222"/>
    </location>
</feature>
<evidence type="ECO:0000313" key="9">
    <source>
        <dbReference type="EMBL" id="KAL1838031.1"/>
    </source>
</evidence>
<feature type="domain" description="Rhodopsin" evidence="8">
    <location>
        <begin position="60"/>
        <end position="297"/>
    </location>
</feature>
<comment type="subcellular location">
    <subcellularLocation>
        <location evidence="1">Membrane</location>
        <topology evidence="1">Multi-pass membrane protein</topology>
    </subcellularLocation>
</comment>
<dbReference type="InterPro" id="IPR052337">
    <property type="entry name" value="SAT4-like"/>
</dbReference>
<evidence type="ECO:0000256" key="4">
    <source>
        <dbReference type="ARBA" id="ARBA00023136"/>
    </source>
</evidence>
<sequence>MPSLAAFWMVLTREDETGRIASREVRSGFSGKLPPSTDLGPQVNFTMWLLTALSSAFLALRIYCKFLRHRGLWWDDHLLIAAWLALVVDCAFISACINLGFGRPLLQFNPENLSPFLLYSNLAGSFSILAAMWSKTSFAFTVLRISSGWIKALVWFIIITLNVCLGVAIAITWAQCTPVEKVWRPFIEGDCWPKMIQVRYNIFTAVYSGIMDIALAIVPWKIISILTMNRKEKLGVMMAMSMGIFAGITSFIKITQLPSISNSTFTESTSLLVILGAAESAITIMAASIPVLRALIRNSRPPPGPARFYRSLRTAGDDNNAMAVACSHGKHQHRDIRGTPSATAAATSEGCESRKGART</sequence>
<dbReference type="Pfam" id="PF20684">
    <property type="entry name" value="Fung_rhodopsin"/>
    <property type="match status" value="1"/>
</dbReference>
<evidence type="ECO:0000256" key="2">
    <source>
        <dbReference type="ARBA" id="ARBA00022692"/>
    </source>
</evidence>
<keyword evidence="4 7" id="KW-0472">Membrane</keyword>
<organism evidence="9 10">
    <name type="scientific">Humicola insolens</name>
    <name type="common">Soft-rot fungus</name>
    <dbReference type="NCBI Taxonomy" id="85995"/>
    <lineage>
        <taxon>Eukaryota</taxon>
        <taxon>Fungi</taxon>
        <taxon>Dikarya</taxon>
        <taxon>Ascomycota</taxon>
        <taxon>Pezizomycotina</taxon>
        <taxon>Sordariomycetes</taxon>
        <taxon>Sordariomycetidae</taxon>
        <taxon>Sordariales</taxon>
        <taxon>Chaetomiaceae</taxon>
        <taxon>Mycothermus</taxon>
    </lineage>
</organism>
<dbReference type="PANTHER" id="PTHR33048">
    <property type="entry name" value="PTH11-LIKE INTEGRAL MEMBRANE PROTEIN (AFU_ORTHOLOGUE AFUA_5G11245)"/>
    <property type="match status" value="1"/>
</dbReference>
<evidence type="ECO:0000256" key="6">
    <source>
        <dbReference type="SAM" id="MobiDB-lite"/>
    </source>
</evidence>
<comment type="similarity">
    <text evidence="5">Belongs to the SAT4 family.</text>
</comment>
<dbReference type="PANTHER" id="PTHR33048:SF42">
    <property type="entry name" value="INTEGRAL MEMBRANE PROTEIN"/>
    <property type="match status" value="1"/>
</dbReference>
<protein>
    <recommendedName>
        <fullName evidence="8">Rhodopsin domain-containing protein</fullName>
    </recommendedName>
</protein>
<dbReference type="EMBL" id="JAZGSY010000243">
    <property type="protein sequence ID" value="KAL1838031.1"/>
    <property type="molecule type" value="Genomic_DNA"/>
</dbReference>
<feature type="transmembrane region" description="Helical" evidence="7">
    <location>
        <begin position="45"/>
        <end position="66"/>
    </location>
</feature>
<dbReference type="InterPro" id="IPR049326">
    <property type="entry name" value="Rhodopsin_dom_fungi"/>
</dbReference>
<name>A0ABR3V9B9_HUMIN</name>
<comment type="caution">
    <text evidence="9">The sequence shown here is derived from an EMBL/GenBank/DDBJ whole genome shotgun (WGS) entry which is preliminary data.</text>
</comment>
<evidence type="ECO:0000313" key="10">
    <source>
        <dbReference type="Proteomes" id="UP001583172"/>
    </source>
</evidence>
<feature type="region of interest" description="Disordered" evidence="6">
    <location>
        <begin position="329"/>
        <end position="359"/>
    </location>
</feature>
<dbReference type="Proteomes" id="UP001583172">
    <property type="component" value="Unassembled WGS sequence"/>
</dbReference>
<evidence type="ECO:0000256" key="5">
    <source>
        <dbReference type="ARBA" id="ARBA00038359"/>
    </source>
</evidence>
<feature type="transmembrane region" description="Helical" evidence="7">
    <location>
        <begin position="234"/>
        <end position="252"/>
    </location>
</feature>
<keyword evidence="2 7" id="KW-0812">Transmembrane</keyword>
<proteinExistence type="inferred from homology"/>
<keyword evidence="3 7" id="KW-1133">Transmembrane helix</keyword>
<evidence type="ECO:0000256" key="1">
    <source>
        <dbReference type="ARBA" id="ARBA00004141"/>
    </source>
</evidence>
<feature type="transmembrane region" description="Helical" evidence="7">
    <location>
        <begin position="78"/>
        <end position="101"/>
    </location>
</feature>
<feature type="transmembrane region" description="Helical" evidence="7">
    <location>
        <begin position="113"/>
        <end position="133"/>
    </location>
</feature>
<reference evidence="9 10" key="1">
    <citation type="journal article" date="2024" name="Commun. Biol.">
        <title>Comparative genomic analysis of thermophilic fungi reveals convergent evolutionary adaptations and gene losses.</title>
        <authorList>
            <person name="Steindorff A.S."/>
            <person name="Aguilar-Pontes M.V."/>
            <person name="Robinson A.J."/>
            <person name="Andreopoulos B."/>
            <person name="LaButti K."/>
            <person name="Kuo A."/>
            <person name="Mondo S."/>
            <person name="Riley R."/>
            <person name="Otillar R."/>
            <person name="Haridas S."/>
            <person name="Lipzen A."/>
            <person name="Grimwood J."/>
            <person name="Schmutz J."/>
            <person name="Clum A."/>
            <person name="Reid I.D."/>
            <person name="Moisan M.C."/>
            <person name="Butler G."/>
            <person name="Nguyen T.T.M."/>
            <person name="Dewar K."/>
            <person name="Conant G."/>
            <person name="Drula E."/>
            <person name="Henrissat B."/>
            <person name="Hansel C."/>
            <person name="Singer S."/>
            <person name="Hutchinson M.I."/>
            <person name="de Vries R.P."/>
            <person name="Natvig D.O."/>
            <person name="Powell A.J."/>
            <person name="Tsang A."/>
            <person name="Grigoriev I.V."/>
        </authorList>
    </citation>
    <scope>NUCLEOTIDE SEQUENCE [LARGE SCALE GENOMIC DNA]</scope>
    <source>
        <strain evidence="9 10">CBS 620.91</strain>
    </source>
</reference>
<evidence type="ECO:0000256" key="7">
    <source>
        <dbReference type="SAM" id="Phobius"/>
    </source>
</evidence>
<keyword evidence="10" id="KW-1185">Reference proteome</keyword>